<gene>
    <name evidence="2" type="primary">BMPR2_2</name>
    <name evidence="2" type="ORF">DERP_001201</name>
</gene>
<name>A0ABQ8JDS7_DERPT</name>
<dbReference type="SUPFAM" id="SSF57302">
    <property type="entry name" value="Snake toxin-like"/>
    <property type="match status" value="1"/>
</dbReference>
<keyword evidence="2" id="KW-0675">Receptor</keyword>
<keyword evidence="1" id="KW-1133">Transmembrane helix</keyword>
<sequence>MFYLVWAFYSVIFFYYFSGISNALKCAYYKPSSKSTLNKFFPFENYYDNIRQHNVDDVFGQKHLVKKPIGVDHESSDNEYGAAIISCSTHCFALWFYDPFDLENVNRYRLITSGCADDLSLHDFLNCDRQQCIFSLKNNVTSLNNNNYTSFCCCSGDICNIDYSIHLIGNELVNSGDDLMLLDSNSLDGEKFNSCSMFIYLTC</sequence>
<reference evidence="2 3" key="1">
    <citation type="journal article" date="2018" name="J. Allergy Clin. Immunol.">
        <title>High-quality assembly of Dermatophagoides pteronyssinus genome and transcriptome reveals a wide range of novel allergens.</title>
        <authorList>
            <person name="Liu X.Y."/>
            <person name="Yang K.Y."/>
            <person name="Wang M.Q."/>
            <person name="Kwok J.S."/>
            <person name="Zeng X."/>
            <person name="Yang Z."/>
            <person name="Xiao X.J."/>
            <person name="Lau C.P."/>
            <person name="Li Y."/>
            <person name="Huang Z.M."/>
            <person name="Ba J.G."/>
            <person name="Yim A.K."/>
            <person name="Ouyang C.Y."/>
            <person name="Ngai S.M."/>
            <person name="Chan T.F."/>
            <person name="Leung E.L."/>
            <person name="Liu L."/>
            <person name="Liu Z.G."/>
            <person name="Tsui S.K."/>
        </authorList>
    </citation>
    <scope>NUCLEOTIDE SEQUENCE [LARGE SCALE GENOMIC DNA]</scope>
    <source>
        <strain evidence="2">Derp</strain>
    </source>
</reference>
<dbReference type="CDD" id="cd23533">
    <property type="entry name" value="TFP_LU_ECD_BMPR2_like"/>
    <property type="match status" value="1"/>
</dbReference>
<dbReference type="InterPro" id="IPR045860">
    <property type="entry name" value="Snake_toxin-like_sf"/>
</dbReference>
<feature type="transmembrane region" description="Helical" evidence="1">
    <location>
        <begin position="6"/>
        <end position="24"/>
    </location>
</feature>
<dbReference type="EMBL" id="NJHN03000047">
    <property type="protein sequence ID" value="KAH9420770.1"/>
    <property type="molecule type" value="Genomic_DNA"/>
</dbReference>
<evidence type="ECO:0000313" key="3">
    <source>
        <dbReference type="Proteomes" id="UP000887458"/>
    </source>
</evidence>
<protein>
    <submittedName>
        <fullName evidence="2">Bone morphogenetic protein receptor type-2</fullName>
    </submittedName>
</protein>
<dbReference type="Proteomes" id="UP000887458">
    <property type="component" value="Unassembled WGS sequence"/>
</dbReference>
<reference evidence="2 3" key="2">
    <citation type="journal article" date="2022" name="Mol. Biol. Evol.">
        <title>Comparative Genomics Reveals Insights into the Divergent Evolution of Astigmatic Mites and Household Pest Adaptations.</title>
        <authorList>
            <person name="Xiong Q."/>
            <person name="Wan A.T."/>
            <person name="Liu X."/>
            <person name="Fung C.S."/>
            <person name="Xiao X."/>
            <person name="Malainual N."/>
            <person name="Hou J."/>
            <person name="Wang L."/>
            <person name="Wang M."/>
            <person name="Yang K.Y."/>
            <person name="Cui Y."/>
            <person name="Leung E.L."/>
            <person name="Nong W."/>
            <person name="Shin S.K."/>
            <person name="Au S.W."/>
            <person name="Jeong K.Y."/>
            <person name="Chew F.T."/>
            <person name="Hui J.H."/>
            <person name="Leung T.F."/>
            <person name="Tungtrongchitr A."/>
            <person name="Zhong N."/>
            <person name="Liu Z."/>
            <person name="Tsui S.K."/>
        </authorList>
    </citation>
    <scope>NUCLEOTIDE SEQUENCE [LARGE SCALE GENOMIC DNA]</scope>
    <source>
        <strain evidence="2">Derp</strain>
    </source>
</reference>
<keyword evidence="1" id="KW-0812">Transmembrane</keyword>
<organism evidence="2 3">
    <name type="scientific">Dermatophagoides pteronyssinus</name>
    <name type="common">European house dust mite</name>
    <dbReference type="NCBI Taxonomy" id="6956"/>
    <lineage>
        <taxon>Eukaryota</taxon>
        <taxon>Metazoa</taxon>
        <taxon>Ecdysozoa</taxon>
        <taxon>Arthropoda</taxon>
        <taxon>Chelicerata</taxon>
        <taxon>Arachnida</taxon>
        <taxon>Acari</taxon>
        <taxon>Acariformes</taxon>
        <taxon>Sarcoptiformes</taxon>
        <taxon>Astigmata</taxon>
        <taxon>Psoroptidia</taxon>
        <taxon>Analgoidea</taxon>
        <taxon>Pyroglyphidae</taxon>
        <taxon>Dermatophagoidinae</taxon>
        <taxon>Dermatophagoides</taxon>
    </lineage>
</organism>
<keyword evidence="1" id="KW-0472">Membrane</keyword>
<keyword evidence="3" id="KW-1185">Reference proteome</keyword>
<evidence type="ECO:0000313" key="2">
    <source>
        <dbReference type="EMBL" id="KAH9420770.1"/>
    </source>
</evidence>
<evidence type="ECO:0000256" key="1">
    <source>
        <dbReference type="SAM" id="Phobius"/>
    </source>
</evidence>
<dbReference type="Gene3D" id="2.10.60.10">
    <property type="entry name" value="CD59"/>
    <property type="match status" value="1"/>
</dbReference>
<proteinExistence type="predicted"/>
<comment type="caution">
    <text evidence="2">The sequence shown here is derived from an EMBL/GenBank/DDBJ whole genome shotgun (WGS) entry which is preliminary data.</text>
</comment>
<accession>A0ABQ8JDS7</accession>